<reference evidence="9 10" key="1">
    <citation type="journal article" date="2024" name="Nat. Commun.">
        <title>Phylogenomics reveals the evolutionary origins of lichenization in chlorophyte algae.</title>
        <authorList>
            <person name="Puginier C."/>
            <person name="Libourel C."/>
            <person name="Otte J."/>
            <person name="Skaloud P."/>
            <person name="Haon M."/>
            <person name="Grisel S."/>
            <person name="Petersen M."/>
            <person name="Berrin J.G."/>
            <person name="Delaux P.M."/>
            <person name="Dal Grande F."/>
            <person name="Keller J."/>
        </authorList>
    </citation>
    <scope>NUCLEOTIDE SEQUENCE [LARGE SCALE GENOMIC DNA]</scope>
    <source>
        <strain evidence="9 10">SAG 2036</strain>
    </source>
</reference>
<name>A0AAW1P2F2_9CHLO</name>
<dbReference type="Gene3D" id="3.40.50.12780">
    <property type="entry name" value="N-terminal domain of ligase-like"/>
    <property type="match status" value="1"/>
</dbReference>
<organism evidence="9 10">
    <name type="scientific">Symbiochloris irregularis</name>
    <dbReference type="NCBI Taxonomy" id="706552"/>
    <lineage>
        <taxon>Eukaryota</taxon>
        <taxon>Viridiplantae</taxon>
        <taxon>Chlorophyta</taxon>
        <taxon>core chlorophytes</taxon>
        <taxon>Trebouxiophyceae</taxon>
        <taxon>Trebouxiales</taxon>
        <taxon>Trebouxiaceae</taxon>
        <taxon>Symbiochloris</taxon>
    </lineage>
</organism>
<comment type="caution">
    <text evidence="9">The sequence shown here is derived from an EMBL/GenBank/DDBJ whole genome shotgun (WGS) entry which is preliminary data.</text>
</comment>
<evidence type="ECO:0000256" key="6">
    <source>
        <dbReference type="ARBA" id="ARBA00026121"/>
    </source>
</evidence>
<gene>
    <name evidence="9" type="ORF">WJX73_008668</name>
</gene>
<keyword evidence="7" id="KW-0443">Lipid metabolism</keyword>
<dbReference type="GO" id="GO:0004467">
    <property type="term" value="F:long-chain fatty acid-CoA ligase activity"/>
    <property type="evidence" value="ECO:0007669"/>
    <property type="project" value="UniProtKB-EC"/>
</dbReference>
<sequence>MAERDRLTILRGHIEQIGTSPDSTLHLQNTSATQRQNDSVVAVTLPERLSDSTGWTVRRSTLSPQRLISTFESPDEGIRTMHDNWDAAIAKYSQSPCLGTRAVDSTGKAGAYQWLTYEQAGEARTAIGSGLVKLGVSAGQAVGLYSVNCRDWVLVDAACHAYSLVPVPLYDTLGAESVEYIMKHAELAAIACSVAAYPTLLQALGACPGVKLVVVYGTQPGQPQPAAPSGLACKVLSLEAVAALGRANPTPHNPPQPYDIATLCYTSGTTGVPKGAILSHDNLISNAAACQNLIPAQHDDTHISYLPLAHIYERVMQIGLIHAGAQIGFYRGDVLELLDDMLELRPTIFFSVPRLYSRVYDRVMTAIREGNPIARRLFETGFAQKKAAIARGDLTGGRMAPLWDRLVFSKIAARLGGRVRVMVSGASPLPPDVMDFLRVCFPGATVLEGYGMTESACTICVSGPDDWVAGHVGPPLPCNEVKLADVPEMNYTNADQPYPRGEICVRGPNIFRGYFKDEEQTREMIDADGWLHSGDIGTWLPGNRLRIIDRKKNIFKLAQGEYLAPEKVEGVYSRSPLVAQSFVYGDSFRSQLVAVVVPDPDNLIPWAAARKLPKDLKQLCQDKTVVDAVLRSMLEQGRTAKLKGFEQVAAIHLFPDPFSVENGLLTPTFKLKRPQAKQEFQQAIEAMYKTLGK</sequence>
<accession>A0AAW1P2F2</accession>
<keyword evidence="10" id="KW-1185">Reference proteome</keyword>
<comment type="similarity">
    <text evidence="1 7">Belongs to the ATP-dependent AMP-binding enzyme family.</text>
</comment>
<evidence type="ECO:0000313" key="10">
    <source>
        <dbReference type="Proteomes" id="UP001465755"/>
    </source>
</evidence>
<evidence type="ECO:0000256" key="4">
    <source>
        <dbReference type="ARBA" id="ARBA00022832"/>
    </source>
</evidence>
<evidence type="ECO:0000256" key="5">
    <source>
        <dbReference type="ARBA" id="ARBA00022840"/>
    </source>
</evidence>
<keyword evidence="4 7" id="KW-0276">Fatty acid metabolism</keyword>
<dbReference type="GO" id="GO:0016020">
    <property type="term" value="C:membrane"/>
    <property type="evidence" value="ECO:0007669"/>
    <property type="project" value="TreeGrafter"/>
</dbReference>
<evidence type="ECO:0000256" key="3">
    <source>
        <dbReference type="ARBA" id="ARBA00022741"/>
    </source>
</evidence>
<evidence type="ECO:0000313" key="9">
    <source>
        <dbReference type="EMBL" id="KAK9803492.1"/>
    </source>
</evidence>
<dbReference type="CDD" id="cd05927">
    <property type="entry name" value="LC-FACS_euk"/>
    <property type="match status" value="1"/>
</dbReference>
<evidence type="ECO:0000259" key="8">
    <source>
        <dbReference type="Pfam" id="PF00501"/>
    </source>
</evidence>
<dbReference type="Pfam" id="PF00501">
    <property type="entry name" value="AMP-binding"/>
    <property type="match status" value="1"/>
</dbReference>
<feature type="domain" description="AMP-dependent synthetase/ligase" evidence="8">
    <location>
        <begin position="103"/>
        <end position="515"/>
    </location>
</feature>
<dbReference type="InterPro" id="IPR042099">
    <property type="entry name" value="ANL_N_sf"/>
</dbReference>
<dbReference type="SUPFAM" id="SSF56801">
    <property type="entry name" value="Acetyl-CoA synthetase-like"/>
    <property type="match status" value="1"/>
</dbReference>
<dbReference type="PANTHER" id="PTHR43272:SF33">
    <property type="entry name" value="AMP-BINDING DOMAIN-CONTAINING PROTEIN-RELATED"/>
    <property type="match status" value="1"/>
</dbReference>
<dbReference type="EMBL" id="JALJOQ010000059">
    <property type="protein sequence ID" value="KAK9803492.1"/>
    <property type="molecule type" value="Genomic_DNA"/>
</dbReference>
<comment type="function">
    <text evidence="7">Catalyzes the conversion of long-chain fatty acids to their active form acyl-CoAs for both synthesis of cellular lipids, and degradation via beta-oxidation.</text>
</comment>
<dbReference type="Proteomes" id="UP001465755">
    <property type="component" value="Unassembled WGS sequence"/>
</dbReference>
<dbReference type="InterPro" id="IPR000873">
    <property type="entry name" value="AMP-dep_synth/lig_dom"/>
</dbReference>
<dbReference type="PANTHER" id="PTHR43272">
    <property type="entry name" value="LONG-CHAIN-FATTY-ACID--COA LIGASE"/>
    <property type="match status" value="1"/>
</dbReference>
<keyword evidence="3 7" id="KW-0547">Nucleotide-binding</keyword>
<evidence type="ECO:0000256" key="1">
    <source>
        <dbReference type="ARBA" id="ARBA00006432"/>
    </source>
</evidence>
<proteinExistence type="inferred from homology"/>
<comment type="catalytic activity">
    <reaction evidence="7">
        <text>a long-chain fatty acid + ATP + CoA = a long-chain fatty acyl-CoA + AMP + diphosphate</text>
        <dbReference type="Rhea" id="RHEA:15421"/>
        <dbReference type="ChEBI" id="CHEBI:30616"/>
        <dbReference type="ChEBI" id="CHEBI:33019"/>
        <dbReference type="ChEBI" id="CHEBI:57287"/>
        <dbReference type="ChEBI" id="CHEBI:57560"/>
        <dbReference type="ChEBI" id="CHEBI:83139"/>
        <dbReference type="ChEBI" id="CHEBI:456215"/>
        <dbReference type="EC" id="6.2.1.3"/>
    </reaction>
</comment>
<protein>
    <recommendedName>
        <fullName evidence="6 7">Long-chain-fatty-acid--CoA ligase</fullName>
        <ecNumber evidence="6 7">6.2.1.3</ecNumber>
    </recommendedName>
</protein>
<dbReference type="InterPro" id="IPR020845">
    <property type="entry name" value="AMP-binding_CS"/>
</dbReference>
<dbReference type="PROSITE" id="PS00455">
    <property type="entry name" value="AMP_BINDING"/>
    <property type="match status" value="1"/>
</dbReference>
<evidence type="ECO:0000256" key="7">
    <source>
        <dbReference type="RuleBase" id="RU369030"/>
    </source>
</evidence>
<dbReference type="EC" id="6.2.1.3" evidence="6 7"/>
<dbReference type="GO" id="GO:0005783">
    <property type="term" value="C:endoplasmic reticulum"/>
    <property type="evidence" value="ECO:0007669"/>
    <property type="project" value="TreeGrafter"/>
</dbReference>
<keyword evidence="5 7" id="KW-0067">ATP-binding</keyword>
<dbReference type="GO" id="GO:0005524">
    <property type="term" value="F:ATP binding"/>
    <property type="evidence" value="ECO:0007669"/>
    <property type="project" value="UniProtKB-KW"/>
</dbReference>
<dbReference type="InterPro" id="IPR045311">
    <property type="entry name" value="LC-FACS_euk"/>
</dbReference>
<dbReference type="AlphaFoldDB" id="A0AAW1P2F2"/>
<evidence type="ECO:0000256" key="2">
    <source>
        <dbReference type="ARBA" id="ARBA00022598"/>
    </source>
</evidence>
<keyword evidence="2 7" id="KW-0436">Ligase</keyword>